<dbReference type="AlphaFoldDB" id="A0A6G1EXZ0"/>
<feature type="compositionally biased region" description="Basic and acidic residues" evidence="1">
    <location>
        <begin position="65"/>
        <end position="78"/>
    </location>
</feature>
<proteinExistence type="predicted"/>
<feature type="region of interest" description="Disordered" evidence="1">
    <location>
        <begin position="59"/>
        <end position="78"/>
    </location>
</feature>
<dbReference type="Proteomes" id="UP000479710">
    <property type="component" value="Unassembled WGS sequence"/>
</dbReference>
<reference evidence="2 3" key="1">
    <citation type="submission" date="2019-11" db="EMBL/GenBank/DDBJ databases">
        <title>Whole genome sequence of Oryza granulata.</title>
        <authorList>
            <person name="Li W."/>
        </authorList>
    </citation>
    <scope>NUCLEOTIDE SEQUENCE [LARGE SCALE GENOMIC DNA]</scope>
    <source>
        <strain evidence="3">cv. Menghai</strain>
        <tissue evidence="2">Leaf</tissue>
    </source>
</reference>
<name>A0A6G1EXZ0_9ORYZ</name>
<dbReference type="EMBL" id="SPHZ02000002">
    <property type="protein sequence ID" value="KAF0929507.1"/>
    <property type="molecule type" value="Genomic_DNA"/>
</dbReference>
<keyword evidence="3" id="KW-1185">Reference proteome</keyword>
<protein>
    <submittedName>
        <fullName evidence="2">Uncharacterized protein</fullName>
    </submittedName>
</protein>
<evidence type="ECO:0000313" key="2">
    <source>
        <dbReference type="EMBL" id="KAF0929507.1"/>
    </source>
</evidence>
<evidence type="ECO:0000313" key="3">
    <source>
        <dbReference type="Proteomes" id="UP000479710"/>
    </source>
</evidence>
<evidence type="ECO:0000256" key="1">
    <source>
        <dbReference type="SAM" id="MobiDB-lite"/>
    </source>
</evidence>
<accession>A0A6G1EXZ0</accession>
<comment type="caution">
    <text evidence="2">The sequence shown here is derived from an EMBL/GenBank/DDBJ whole genome shotgun (WGS) entry which is preliminary data.</text>
</comment>
<sequence>MVTLQQPSAPCKCDPGVRSRHYMMILSTRSDPGTATFCSLSPGGDDCLLGDPCGDDPPSSAELCGDDHKHGEARFAPP</sequence>
<gene>
    <name evidence="2" type="ORF">E2562_021758</name>
</gene>
<organism evidence="2 3">
    <name type="scientific">Oryza meyeriana var. granulata</name>
    <dbReference type="NCBI Taxonomy" id="110450"/>
    <lineage>
        <taxon>Eukaryota</taxon>
        <taxon>Viridiplantae</taxon>
        <taxon>Streptophyta</taxon>
        <taxon>Embryophyta</taxon>
        <taxon>Tracheophyta</taxon>
        <taxon>Spermatophyta</taxon>
        <taxon>Magnoliopsida</taxon>
        <taxon>Liliopsida</taxon>
        <taxon>Poales</taxon>
        <taxon>Poaceae</taxon>
        <taxon>BOP clade</taxon>
        <taxon>Oryzoideae</taxon>
        <taxon>Oryzeae</taxon>
        <taxon>Oryzinae</taxon>
        <taxon>Oryza</taxon>
        <taxon>Oryza meyeriana</taxon>
    </lineage>
</organism>